<evidence type="ECO:0000313" key="3">
    <source>
        <dbReference type="Proteomes" id="UP000190395"/>
    </source>
</evidence>
<dbReference type="EMBL" id="FUXC01000001">
    <property type="protein sequence ID" value="SJZ44281.1"/>
    <property type="molecule type" value="Genomic_DNA"/>
</dbReference>
<dbReference type="Pfam" id="PF20380">
    <property type="entry name" value="DUF6675"/>
    <property type="match status" value="1"/>
</dbReference>
<feature type="signal peptide" evidence="1">
    <location>
        <begin position="1"/>
        <end position="21"/>
    </location>
</feature>
<name>A0A1T4KPF5_9SPIR</name>
<dbReference type="AlphaFoldDB" id="A0A1T4KPF5"/>
<dbReference type="OrthoDB" id="360370at2"/>
<dbReference type="STRING" id="225004.SAMN02745152_00250"/>
<dbReference type="InterPro" id="IPR046745">
    <property type="entry name" value="DUF6675"/>
</dbReference>
<organism evidence="2 3">
    <name type="scientific">Treponema berlinense</name>
    <dbReference type="NCBI Taxonomy" id="225004"/>
    <lineage>
        <taxon>Bacteria</taxon>
        <taxon>Pseudomonadati</taxon>
        <taxon>Spirochaetota</taxon>
        <taxon>Spirochaetia</taxon>
        <taxon>Spirochaetales</taxon>
        <taxon>Treponemataceae</taxon>
        <taxon>Treponema</taxon>
    </lineage>
</organism>
<evidence type="ECO:0000313" key="2">
    <source>
        <dbReference type="EMBL" id="SJZ44281.1"/>
    </source>
</evidence>
<sequence length="239" mass="27849">MKKSFLFSTIFAFIALVSVQAEIFNSKLSSNEKQKLENGEVLIRNIKSMKDVCVKENDSSSRILATMKKLDPAFVAEVIQIRPVEGNENLIEEIDSTLCNIGDYVGIPYFSDRQQKWYELYSSAEIKKITEEKNDKQIDCILEMSLFGKFNSQINVTKDENFYFYELKNMENLIYHDKFTAVKSKKMVSCITVFRDDDNWVLYAIGGVDVPKLWFLKDRIETSFMNRIKTFCNFIFSKI</sequence>
<proteinExistence type="predicted"/>
<dbReference type="RefSeq" id="WP_078930008.1">
    <property type="nucleotide sequence ID" value="NZ_FUXC01000001.1"/>
</dbReference>
<protein>
    <submittedName>
        <fullName evidence="2">Uncharacterized protein</fullName>
    </submittedName>
</protein>
<gene>
    <name evidence="2" type="ORF">SAMN02745152_00250</name>
</gene>
<dbReference type="Proteomes" id="UP000190395">
    <property type="component" value="Unassembled WGS sequence"/>
</dbReference>
<reference evidence="2 3" key="1">
    <citation type="submission" date="2017-02" db="EMBL/GenBank/DDBJ databases">
        <authorList>
            <person name="Peterson S.W."/>
        </authorList>
    </citation>
    <scope>NUCLEOTIDE SEQUENCE [LARGE SCALE GENOMIC DNA]</scope>
    <source>
        <strain evidence="2 3">ATCC BAA-909</strain>
    </source>
</reference>
<feature type="chain" id="PRO_5012006999" evidence="1">
    <location>
        <begin position="22"/>
        <end position="239"/>
    </location>
</feature>
<keyword evidence="1" id="KW-0732">Signal</keyword>
<keyword evidence="3" id="KW-1185">Reference proteome</keyword>
<evidence type="ECO:0000256" key="1">
    <source>
        <dbReference type="SAM" id="SignalP"/>
    </source>
</evidence>
<accession>A0A1T4KPF5</accession>
<dbReference type="GeneID" id="303366527"/>